<proteinExistence type="predicted"/>
<protein>
    <submittedName>
        <fullName evidence="2">Uncharacterized protein</fullName>
    </submittedName>
</protein>
<accession>A0AA48WHA7</accession>
<evidence type="ECO:0000256" key="1">
    <source>
        <dbReference type="SAM" id="Phobius"/>
    </source>
</evidence>
<feature type="transmembrane region" description="Helical" evidence="1">
    <location>
        <begin position="43"/>
        <end position="61"/>
    </location>
</feature>
<reference evidence="2 3" key="1">
    <citation type="submission" date="2020-11" db="EMBL/GenBank/DDBJ databases">
        <authorList>
            <person name="Sun Q."/>
        </authorList>
    </citation>
    <scope>NUCLEOTIDE SEQUENCE [LARGE SCALE GENOMIC DNA]</scope>
    <source>
        <strain evidence="2 3">P8398</strain>
    </source>
</reference>
<keyword evidence="1" id="KW-1133">Transmembrane helix</keyword>
<keyword evidence="3" id="KW-1185">Reference proteome</keyword>
<gene>
    <name evidence="2" type="ORF">IV454_13250</name>
</gene>
<dbReference type="PROSITE" id="PS51257">
    <property type="entry name" value="PROKAR_LIPOPROTEIN"/>
    <property type="match status" value="1"/>
</dbReference>
<evidence type="ECO:0000313" key="3">
    <source>
        <dbReference type="Proteomes" id="UP000662888"/>
    </source>
</evidence>
<dbReference type="RefSeq" id="WP_206091823.1">
    <property type="nucleotide sequence ID" value="NZ_CP065053.1"/>
</dbReference>
<name>A0AA48WHA7_9BURK</name>
<organism evidence="2 3">
    <name type="scientific">Massilia antarctica</name>
    <dbReference type="NCBI Taxonomy" id="2765360"/>
    <lineage>
        <taxon>Bacteria</taxon>
        <taxon>Pseudomonadati</taxon>
        <taxon>Pseudomonadota</taxon>
        <taxon>Betaproteobacteria</taxon>
        <taxon>Burkholderiales</taxon>
        <taxon>Oxalobacteraceae</taxon>
        <taxon>Telluria group</taxon>
        <taxon>Massilia</taxon>
    </lineage>
</organism>
<keyword evidence="1" id="KW-0472">Membrane</keyword>
<dbReference type="Proteomes" id="UP000662888">
    <property type="component" value="Chromosome"/>
</dbReference>
<sequence>MSFLRAVSLLLALAVMVGFGACGVLGLILGAHAASTTGFNELIVYGCIGLGIAAMIAWGIYRRVRTGGLRRASTPPGP</sequence>
<evidence type="ECO:0000313" key="2">
    <source>
        <dbReference type="EMBL" id="QPI52362.1"/>
    </source>
</evidence>
<dbReference type="EMBL" id="CP065053">
    <property type="protein sequence ID" value="QPI52362.1"/>
    <property type="molecule type" value="Genomic_DNA"/>
</dbReference>
<keyword evidence="1" id="KW-0812">Transmembrane</keyword>